<comment type="caution">
    <text evidence="2">The sequence shown here is derived from an EMBL/GenBank/DDBJ whole genome shotgun (WGS) entry which is preliminary data.</text>
</comment>
<accession>A0AAV9B2A8</accession>
<feature type="compositionally biased region" description="Pro residues" evidence="1">
    <location>
        <begin position="22"/>
        <end position="41"/>
    </location>
</feature>
<proteinExistence type="predicted"/>
<evidence type="ECO:0000313" key="3">
    <source>
        <dbReference type="Proteomes" id="UP001179952"/>
    </source>
</evidence>
<feature type="region of interest" description="Disordered" evidence="1">
    <location>
        <begin position="1"/>
        <end position="45"/>
    </location>
</feature>
<evidence type="ECO:0000256" key="1">
    <source>
        <dbReference type="SAM" id="MobiDB-lite"/>
    </source>
</evidence>
<keyword evidence="3" id="KW-1185">Reference proteome</keyword>
<reference evidence="2" key="2">
    <citation type="submission" date="2023-06" db="EMBL/GenBank/DDBJ databases">
        <authorList>
            <person name="Ma L."/>
            <person name="Liu K.-W."/>
            <person name="Li Z."/>
            <person name="Hsiao Y.-Y."/>
            <person name="Qi Y."/>
            <person name="Fu T."/>
            <person name="Tang G."/>
            <person name="Zhang D."/>
            <person name="Sun W.-H."/>
            <person name="Liu D.-K."/>
            <person name="Li Y."/>
            <person name="Chen G.-Z."/>
            <person name="Liu X.-D."/>
            <person name="Liao X.-Y."/>
            <person name="Jiang Y.-T."/>
            <person name="Yu X."/>
            <person name="Hao Y."/>
            <person name="Huang J."/>
            <person name="Zhao X.-W."/>
            <person name="Ke S."/>
            <person name="Chen Y.-Y."/>
            <person name="Wu W.-L."/>
            <person name="Hsu J.-L."/>
            <person name="Lin Y.-F."/>
            <person name="Huang M.-D."/>
            <person name="Li C.-Y."/>
            <person name="Huang L."/>
            <person name="Wang Z.-W."/>
            <person name="Zhao X."/>
            <person name="Zhong W.-Y."/>
            <person name="Peng D.-H."/>
            <person name="Ahmad S."/>
            <person name="Lan S."/>
            <person name="Zhang J.-S."/>
            <person name="Tsai W.-C."/>
            <person name="Van De Peer Y."/>
            <person name="Liu Z.-J."/>
        </authorList>
    </citation>
    <scope>NUCLEOTIDE SEQUENCE</scope>
    <source>
        <strain evidence="2">SCP</strain>
        <tissue evidence="2">Leaves</tissue>
    </source>
</reference>
<organism evidence="2 3">
    <name type="scientific">Acorus gramineus</name>
    <name type="common">Dwarf sweet flag</name>
    <dbReference type="NCBI Taxonomy" id="55184"/>
    <lineage>
        <taxon>Eukaryota</taxon>
        <taxon>Viridiplantae</taxon>
        <taxon>Streptophyta</taxon>
        <taxon>Embryophyta</taxon>
        <taxon>Tracheophyta</taxon>
        <taxon>Spermatophyta</taxon>
        <taxon>Magnoliopsida</taxon>
        <taxon>Liliopsida</taxon>
        <taxon>Acoraceae</taxon>
        <taxon>Acorus</taxon>
    </lineage>
</organism>
<protein>
    <submittedName>
        <fullName evidence="2">Uncharacterized protein</fullName>
    </submittedName>
</protein>
<gene>
    <name evidence="2" type="ORF">QJS04_geneDACA012629</name>
</gene>
<dbReference type="EMBL" id="JAUJYN010000005">
    <property type="protein sequence ID" value="KAK1270810.1"/>
    <property type="molecule type" value="Genomic_DNA"/>
</dbReference>
<sequence length="267" mass="30555">MTPKQLLPTSPKPHPKMDPAQPVLPNPSSPPPTAAPLPPPSSDWETLARSWLSTLPDRRAPTELEMESWIESVQASLPDHLVSMPRTDLHRLILSLDDLVHSPDDHRGVAGPPPPDSHPARFQRTDQWKPVYAWLESLDADEVVKAKEITEWLEENEGVKEQLFARHSRYHLMHYIQKLHMKMLRRQGKIQKIVRPSNSRISTKVINGELTARAVSVPYKLSSNSTKENEIYLSRKNDAFLRFELLTDLQNQLTSLISKHKQQHQNV</sequence>
<dbReference type="AlphaFoldDB" id="A0AAV9B2A8"/>
<name>A0AAV9B2A8_ACOGR</name>
<evidence type="ECO:0000313" key="2">
    <source>
        <dbReference type="EMBL" id="KAK1270810.1"/>
    </source>
</evidence>
<dbReference type="Proteomes" id="UP001179952">
    <property type="component" value="Unassembled WGS sequence"/>
</dbReference>
<reference evidence="2" key="1">
    <citation type="journal article" date="2023" name="Nat. Commun.">
        <title>Diploid and tetraploid genomes of Acorus and the evolution of monocots.</title>
        <authorList>
            <person name="Ma L."/>
            <person name="Liu K.W."/>
            <person name="Li Z."/>
            <person name="Hsiao Y.Y."/>
            <person name="Qi Y."/>
            <person name="Fu T."/>
            <person name="Tang G.D."/>
            <person name="Zhang D."/>
            <person name="Sun W.H."/>
            <person name="Liu D.K."/>
            <person name="Li Y."/>
            <person name="Chen G.Z."/>
            <person name="Liu X.D."/>
            <person name="Liao X.Y."/>
            <person name="Jiang Y.T."/>
            <person name="Yu X."/>
            <person name="Hao Y."/>
            <person name="Huang J."/>
            <person name="Zhao X.W."/>
            <person name="Ke S."/>
            <person name="Chen Y.Y."/>
            <person name="Wu W.L."/>
            <person name="Hsu J.L."/>
            <person name="Lin Y.F."/>
            <person name="Huang M.D."/>
            <person name="Li C.Y."/>
            <person name="Huang L."/>
            <person name="Wang Z.W."/>
            <person name="Zhao X."/>
            <person name="Zhong W.Y."/>
            <person name="Peng D.H."/>
            <person name="Ahmad S."/>
            <person name="Lan S."/>
            <person name="Zhang J.S."/>
            <person name="Tsai W.C."/>
            <person name="Van de Peer Y."/>
            <person name="Liu Z.J."/>
        </authorList>
    </citation>
    <scope>NUCLEOTIDE SEQUENCE</scope>
    <source>
        <strain evidence="2">SCP</strain>
    </source>
</reference>